<dbReference type="AlphaFoldDB" id="A0A7Y4GPH0"/>
<dbReference type="Proteomes" id="UP000544122">
    <property type="component" value="Unassembled WGS sequence"/>
</dbReference>
<evidence type="ECO:0000256" key="10">
    <source>
        <dbReference type="SAM" id="MobiDB-lite"/>
    </source>
</evidence>
<feature type="domain" description="N-(5'phosphoribosyl) anthranilate isomerase (PRAI)" evidence="11">
    <location>
        <begin position="5"/>
        <end position="208"/>
    </location>
</feature>
<organism evidence="12 13">
    <name type="scientific">Bradyrhizobium australiense</name>
    <dbReference type="NCBI Taxonomy" id="2721161"/>
    <lineage>
        <taxon>Bacteria</taxon>
        <taxon>Pseudomonadati</taxon>
        <taxon>Pseudomonadota</taxon>
        <taxon>Alphaproteobacteria</taxon>
        <taxon>Hyphomicrobiales</taxon>
        <taxon>Nitrobacteraceae</taxon>
        <taxon>Bradyrhizobium</taxon>
    </lineage>
</organism>
<evidence type="ECO:0000256" key="8">
    <source>
        <dbReference type="ARBA" id="ARBA00023235"/>
    </source>
</evidence>
<dbReference type="PANTHER" id="PTHR42894:SF1">
    <property type="entry name" value="N-(5'-PHOSPHORIBOSYL)ANTHRANILATE ISOMERASE"/>
    <property type="match status" value="1"/>
</dbReference>
<gene>
    <name evidence="9" type="primary">trpF</name>
    <name evidence="12" type="ORF">HCN58_08155</name>
</gene>
<comment type="similarity">
    <text evidence="9">Belongs to the TrpF family.</text>
</comment>
<evidence type="ECO:0000313" key="13">
    <source>
        <dbReference type="Proteomes" id="UP000544122"/>
    </source>
</evidence>
<dbReference type="InterPro" id="IPR001240">
    <property type="entry name" value="PRAI_dom"/>
</dbReference>
<dbReference type="UniPathway" id="UPA00035">
    <property type="reaction ID" value="UER00042"/>
</dbReference>
<comment type="pathway">
    <text evidence="2 9">Amino-acid biosynthesis; L-tryptophan biosynthesis; L-tryptophan from chorismate: step 3/5.</text>
</comment>
<evidence type="ECO:0000256" key="2">
    <source>
        <dbReference type="ARBA" id="ARBA00004664"/>
    </source>
</evidence>
<evidence type="ECO:0000256" key="3">
    <source>
        <dbReference type="ARBA" id="ARBA00012572"/>
    </source>
</evidence>
<dbReference type="Pfam" id="PF00697">
    <property type="entry name" value="PRAI"/>
    <property type="match status" value="1"/>
</dbReference>
<dbReference type="EC" id="5.3.1.24" evidence="3 9"/>
<evidence type="ECO:0000256" key="9">
    <source>
        <dbReference type="HAMAP-Rule" id="MF_00135"/>
    </source>
</evidence>
<keyword evidence="6 9" id="KW-0822">Tryptophan biosynthesis</keyword>
<keyword evidence="5 9" id="KW-0028">Amino-acid biosynthesis</keyword>
<reference evidence="12 13" key="1">
    <citation type="submission" date="2020-03" db="EMBL/GenBank/DDBJ databases">
        <title>Bradyrhizobium diversity isolated from nodules of Indigofera sp.</title>
        <authorList>
            <person name="Klepa M."/>
            <person name="Helene L."/>
            <person name="Hungria M."/>
        </authorList>
    </citation>
    <scope>NUCLEOTIDE SEQUENCE [LARGE SCALE GENOMIC DNA]</scope>
    <source>
        <strain evidence="12 13">WSM 1791</strain>
    </source>
</reference>
<dbReference type="Gene3D" id="3.20.20.70">
    <property type="entry name" value="Aldolase class I"/>
    <property type="match status" value="1"/>
</dbReference>
<evidence type="ECO:0000256" key="4">
    <source>
        <dbReference type="ARBA" id="ARBA00022272"/>
    </source>
</evidence>
<comment type="catalytic activity">
    <reaction evidence="1 9">
        <text>N-(5-phospho-beta-D-ribosyl)anthranilate = 1-(2-carboxyphenylamino)-1-deoxy-D-ribulose 5-phosphate</text>
        <dbReference type="Rhea" id="RHEA:21540"/>
        <dbReference type="ChEBI" id="CHEBI:18277"/>
        <dbReference type="ChEBI" id="CHEBI:58613"/>
        <dbReference type="EC" id="5.3.1.24"/>
    </reaction>
</comment>
<dbReference type="GO" id="GO:0004640">
    <property type="term" value="F:phosphoribosylanthranilate isomerase activity"/>
    <property type="evidence" value="ECO:0007669"/>
    <property type="project" value="UniProtKB-UniRule"/>
</dbReference>
<evidence type="ECO:0000256" key="7">
    <source>
        <dbReference type="ARBA" id="ARBA00023141"/>
    </source>
</evidence>
<evidence type="ECO:0000313" key="12">
    <source>
        <dbReference type="EMBL" id="NOJ39573.1"/>
    </source>
</evidence>
<accession>A0A7Y4GPH0</accession>
<sequence>MSLLVKICGLSTRETLDTALEAGADMAGFVFFPPSPRHLSLETARELGRRAKGRAAKVALTVDADNATLENIAETLQPDLLQLHGKETIARVRDIKQRFGLPVMKVIAVETPADLVALPGYASVADRILFDARAPKGATRPGGLGAVFDWHVLEKLDLQLPFMVSGGLTADNVAEAIRVTRAGGVDVSSGVESSPGVKDPEMIRNFIRAARAADLTSPLSPDLRRQPLTPTLSPQGRGEGEETAPLNDMKN</sequence>
<dbReference type="InterPro" id="IPR013785">
    <property type="entry name" value="Aldolase_TIM"/>
</dbReference>
<comment type="caution">
    <text evidence="12">The sequence shown here is derived from an EMBL/GenBank/DDBJ whole genome shotgun (WGS) entry which is preliminary data.</text>
</comment>
<dbReference type="NCBIfam" id="NF002295">
    <property type="entry name" value="PRK01222.1-1"/>
    <property type="match status" value="1"/>
</dbReference>
<proteinExistence type="inferred from homology"/>
<evidence type="ECO:0000256" key="5">
    <source>
        <dbReference type="ARBA" id="ARBA00022605"/>
    </source>
</evidence>
<dbReference type="InterPro" id="IPR011060">
    <property type="entry name" value="RibuloseP-bd_barrel"/>
</dbReference>
<dbReference type="RefSeq" id="WP_171578852.1">
    <property type="nucleotide sequence ID" value="NZ_JAAVLX010000003.1"/>
</dbReference>
<keyword evidence="13" id="KW-1185">Reference proteome</keyword>
<feature type="region of interest" description="Disordered" evidence="10">
    <location>
        <begin position="218"/>
        <end position="251"/>
    </location>
</feature>
<dbReference type="EMBL" id="JAAVLX010000003">
    <property type="protein sequence ID" value="NOJ39573.1"/>
    <property type="molecule type" value="Genomic_DNA"/>
</dbReference>
<dbReference type="InterPro" id="IPR044643">
    <property type="entry name" value="TrpF_fam"/>
</dbReference>
<keyword evidence="7 9" id="KW-0057">Aromatic amino acid biosynthesis</keyword>
<dbReference type="GO" id="GO:0000162">
    <property type="term" value="P:L-tryptophan biosynthetic process"/>
    <property type="evidence" value="ECO:0007669"/>
    <property type="project" value="UniProtKB-UniRule"/>
</dbReference>
<evidence type="ECO:0000256" key="1">
    <source>
        <dbReference type="ARBA" id="ARBA00001164"/>
    </source>
</evidence>
<dbReference type="HAMAP" id="MF_00135">
    <property type="entry name" value="PRAI"/>
    <property type="match status" value="1"/>
</dbReference>
<name>A0A7Y4GPH0_9BRAD</name>
<dbReference type="SUPFAM" id="SSF51366">
    <property type="entry name" value="Ribulose-phoshate binding barrel"/>
    <property type="match status" value="1"/>
</dbReference>
<evidence type="ECO:0000256" key="6">
    <source>
        <dbReference type="ARBA" id="ARBA00022822"/>
    </source>
</evidence>
<dbReference type="CDD" id="cd00405">
    <property type="entry name" value="PRAI"/>
    <property type="match status" value="1"/>
</dbReference>
<keyword evidence="8 9" id="KW-0413">Isomerase</keyword>
<evidence type="ECO:0000259" key="11">
    <source>
        <dbReference type="Pfam" id="PF00697"/>
    </source>
</evidence>
<dbReference type="PANTHER" id="PTHR42894">
    <property type="entry name" value="N-(5'-PHOSPHORIBOSYL)ANTHRANILATE ISOMERASE"/>
    <property type="match status" value="1"/>
</dbReference>
<protein>
    <recommendedName>
        <fullName evidence="4 9">N-(5'-phosphoribosyl)anthranilate isomerase</fullName>
        <shortName evidence="9">PRAI</shortName>
        <ecNumber evidence="3 9">5.3.1.24</ecNumber>
    </recommendedName>
</protein>